<dbReference type="PROSITE" id="PS50928">
    <property type="entry name" value="ABC_TM1"/>
    <property type="match status" value="1"/>
</dbReference>
<sequence length="603" mass="69939">MIFNINGLFVSRFSLYVVRSSHYFRLIFGILMHHHSSYTYWQTVWKQFKQNPLAIFALIVVCLFCLAGIYAPFLASSKPIVVQYEGNWYFPLFRYLFFPGFFTKPLDIFYNLLIFTLPLFIATWCLLKKRHTYRLWVFIFLCLLQIILFLGILYHNDQDPSASLELNEKRQQSIQKQLDFKKANPILAPSFTPNWEKELSYMTPYARLNLVLRYQQRLNQDQRLKAEAHAFLTVEKMKKNESYSIASLWQQEKRHEKQEIERQQILVTQNQAVYPQAKAHINALMDKCQTSSLDHLPSWQTCEYLTKISPQEKESLLNSKNIVDTYERAQSQLNYLHDKQIWLENQIPKLKYEIMPLLRPFHWEDDAGGEQALNKHISWWELTRVNRKDMVAALIFGIRVSLSVGLLSIVIALLIGIPVGAVSGYYGGKIDMIIYRLIEIWESMPIFFMLLMIVAFLQNKSIFLVIAIIGLFGWTGFSRFIRGEFFRQKQLPYVEACHAQGFSNRYIMFSHLLPNAIPPLLTLVPFAIMGAITSETGLSFLGLGEEGSSSWGVLMDEGRTAFPSESYLLWPPATLLTILLVAIALVGDALRDALDPKLHSHDR</sequence>
<dbReference type="GO" id="GO:0005886">
    <property type="term" value="C:plasma membrane"/>
    <property type="evidence" value="ECO:0007669"/>
    <property type="project" value="UniProtKB-SubCell"/>
</dbReference>
<evidence type="ECO:0000256" key="2">
    <source>
        <dbReference type="ARBA" id="ARBA00022448"/>
    </source>
</evidence>
<evidence type="ECO:0000256" key="9">
    <source>
        <dbReference type="ARBA" id="ARBA00023136"/>
    </source>
</evidence>
<evidence type="ECO:0000313" key="15">
    <source>
        <dbReference type="Proteomes" id="UP000031465"/>
    </source>
</evidence>
<proteinExistence type="inferred from homology"/>
<dbReference type="Pfam" id="PF00528">
    <property type="entry name" value="BPD_transp_1"/>
    <property type="match status" value="1"/>
</dbReference>
<feature type="transmembrane region" description="Helical" evidence="12">
    <location>
        <begin position="53"/>
        <end position="73"/>
    </location>
</feature>
<evidence type="ECO:0000256" key="12">
    <source>
        <dbReference type="RuleBase" id="RU363032"/>
    </source>
</evidence>
<dbReference type="GO" id="GO:0015031">
    <property type="term" value="P:protein transport"/>
    <property type="evidence" value="ECO:0007669"/>
    <property type="project" value="UniProtKB-KW"/>
</dbReference>
<evidence type="ECO:0000256" key="5">
    <source>
        <dbReference type="ARBA" id="ARBA00022692"/>
    </source>
</evidence>
<comment type="caution">
    <text evidence="14">The sequence shown here is derived from an EMBL/GenBank/DDBJ whole genome shotgun (WGS) entry which is preliminary data.</text>
</comment>
<evidence type="ECO:0000256" key="1">
    <source>
        <dbReference type="ARBA" id="ARBA00004429"/>
    </source>
</evidence>
<feature type="transmembrane region" description="Helical" evidence="12">
    <location>
        <begin position="512"/>
        <end position="532"/>
    </location>
</feature>
<evidence type="ECO:0000256" key="4">
    <source>
        <dbReference type="ARBA" id="ARBA00022519"/>
    </source>
</evidence>
<evidence type="ECO:0000256" key="6">
    <source>
        <dbReference type="ARBA" id="ARBA00022856"/>
    </source>
</evidence>
<dbReference type="EMBL" id="JSAN01000011">
    <property type="protein sequence ID" value="KIC74390.1"/>
    <property type="molecule type" value="Genomic_DNA"/>
</dbReference>
<evidence type="ECO:0000256" key="7">
    <source>
        <dbReference type="ARBA" id="ARBA00022927"/>
    </source>
</evidence>
<keyword evidence="4" id="KW-0997">Cell inner membrane</keyword>
<dbReference type="PANTHER" id="PTHR43386:SF2">
    <property type="entry name" value="OLIGOPEPTIDE TRANSPORT SYSTEM PERMEASE PROTEIN OPPC"/>
    <property type="match status" value="1"/>
</dbReference>
<feature type="domain" description="ABC transmembrane type-1" evidence="13">
    <location>
        <begin position="398"/>
        <end position="591"/>
    </location>
</feature>
<dbReference type="InterPro" id="IPR025966">
    <property type="entry name" value="OppC_N"/>
</dbReference>
<dbReference type="AlphaFoldDB" id="A0A0C1JTF4"/>
<organism evidence="14 15">
    <name type="scientific">Candidatus Protochlamydia amoebophila</name>
    <dbReference type="NCBI Taxonomy" id="362787"/>
    <lineage>
        <taxon>Bacteria</taxon>
        <taxon>Pseudomonadati</taxon>
        <taxon>Chlamydiota</taxon>
        <taxon>Chlamydiia</taxon>
        <taxon>Parachlamydiales</taxon>
        <taxon>Parachlamydiaceae</taxon>
        <taxon>Candidatus Protochlamydia</taxon>
    </lineage>
</organism>
<name>A0A0C1JTF4_9BACT</name>
<evidence type="ECO:0000259" key="13">
    <source>
        <dbReference type="PROSITE" id="PS50928"/>
    </source>
</evidence>
<comment type="subcellular location">
    <subcellularLocation>
        <location evidence="1">Cell inner membrane</location>
        <topology evidence="1">Multi-pass membrane protein</topology>
    </subcellularLocation>
    <subcellularLocation>
        <location evidence="12">Cell membrane</location>
        <topology evidence="12">Multi-pass membrane protein</topology>
    </subcellularLocation>
</comment>
<keyword evidence="8 12" id="KW-1133">Transmembrane helix</keyword>
<keyword evidence="7" id="KW-0653">Protein transport</keyword>
<dbReference type="PATRIC" id="fig|362787.3.peg.117"/>
<dbReference type="Pfam" id="PF12911">
    <property type="entry name" value="OppC_N"/>
    <property type="match status" value="1"/>
</dbReference>
<gene>
    <name evidence="14" type="primary">oppC</name>
    <name evidence="14" type="ORF">DB44_AL00840</name>
</gene>
<feature type="transmembrane region" description="Helical" evidence="12">
    <location>
        <begin position="433"/>
        <end position="456"/>
    </location>
</feature>
<dbReference type="GO" id="GO:0055085">
    <property type="term" value="P:transmembrane transport"/>
    <property type="evidence" value="ECO:0007669"/>
    <property type="project" value="InterPro"/>
</dbReference>
<dbReference type="PANTHER" id="PTHR43386">
    <property type="entry name" value="OLIGOPEPTIDE TRANSPORT SYSTEM PERMEASE PROTEIN APPC"/>
    <property type="match status" value="1"/>
</dbReference>
<feature type="transmembrane region" description="Helical" evidence="12">
    <location>
        <begin position="569"/>
        <end position="590"/>
    </location>
</feature>
<evidence type="ECO:0000256" key="10">
    <source>
        <dbReference type="ARBA" id="ARBA00024202"/>
    </source>
</evidence>
<evidence type="ECO:0000256" key="8">
    <source>
        <dbReference type="ARBA" id="ARBA00022989"/>
    </source>
</evidence>
<keyword evidence="5 12" id="KW-0812">Transmembrane</keyword>
<reference evidence="14 15" key="1">
    <citation type="journal article" date="2014" name="Mol. Biol. Evol.">
        <title>Massive expansion of Ubiquitination-related gene families within the Chlamydiae.</title>
        <authorList>
            <person name="Domman D."/>
            <person name="Collingro A."/>
            <person name="Lagkouvardos I."/>
            <person name="Gehre L."/>
            <person name="Weinmaier T."/>
            <person name="Rattei T."/>
            <person name="Subtil A."/>
            <person name="Horn M."/>
        </authorList>
    </citation>
    <scope>NUCLEOTIDE SEQUENCE [LARGE SCALE GENOMIC DNA]</scope>
    <source>
        <strain evidence="14 15">EI2</strain>
    </source>
</reference>
<dbReference type="Proteomes" id="UP000031465">
    <property type="component" value="Unassembled WGS sequence"/>
</dbReference>
<evidence type="ECO:0000256" key="3">
    <source>
        <dbReference type="ARBA" id="ARBA00022475"/>
    </source>
</evidence>
<dbReference type="InterPro" id="IPR050366">
    <property type="entry name" value="BP-dependent_transpt_permease"/>
</dbReference>
<dbReference type="Gene3D" id="1.10.3720.10">
    <property type="entry name" value="MetI-like"/>
    <property type="match status" value="1"/>
</dbReference>
<feature type="transmembrane region" description="Helical" evidence="12">
    <location>
        <begin position="134"/>
        <end position="154"/>
    </location>
</feature>
<feature type="transmembrane region" description="Helical" evidence="12">
    <location>
        <begin position="108"/>
        <end position="127"/>
    </location>
</feature>
<keyword evidence="2 12" id="KW-0813">Transport</keyword>
<protein>
    <recommendedName>
        <fullName evidence="11">Oligopeptide transport system permease protein OppC</fullName>
    </recommendedName>
</protein>
<accession>A0A0C1JTF4</accession>
<evidence type="ECO:0000256" key="11">
    <source>
        <dbReference type="ARBA" id="ARBA00072251"/>
    </source>
</evidence>
<dbReference type="InterPro" id="IPR035906">
    <property type="entry name" value="MetI-like_sf"/>
</dbReference>
<dbReference type="InterPro" id="IPR000515">
    <property type="entry name" value="MetI-like"/>
</dbReference>
<dbReference type="SUPFAM" id="SSF161098">
    <property type="entry name" value="MetI-like"/>
    <property type="match status" value="1"/>
</dbReference>
<feature type="transmembrane region" description="Helical" evidence="12">
    <location>
        <begin position="462"/>
        <end position="481"/>
    </location>
</feature>
<keyword evidence="3" id="KW-1003">Cell membrane</keyword>
<feature type="transmembrane region" description="Helical" evidence="12">
    <location>
        <begin position="391"/>
        <end position="421"/>
    </location>
</feature>
<keyword evidence="6" id="KW-0571">Peptide transport</keyword>
<evidence type="ECO:0000313" key="14">
    <source>
        <dbReference type="EMBL" id="KIC74390.1"/>
    </source>
</evidence>
<keyword evidence="9 12" id="KW-0472">Membrane</keyword>
<dbReference type="GO" id="GO:0015833">
    <property type="term" value="P:peptide transport"/>
    <property type="evidence" value="ECO:0007669"/>
    <property type="project" value="UniProtKB-KW"/>
</dbReference>
<dbReference type="CDD" id="cd06261">
    <property type="entry name" value="TM_PBP2"/>
    <property type="match status" value="1"/>
</dbReference>
<comment type="similarity">
    <text evidence="10">Belongs to the binding-protein-dependent transport system permease family. OppBC subfamily.</text>
</comment>